<feature type="chain" id="PRO_5023017589" evidence="1">
    <location>
        <begin position="21"/>
        <end position="88"/>
    </location>
</feature>
<dbReference type="AlphaFoldDB" id="A0A5D2HWQ2"/>
<dbReference type="Proteomes" id="UP000322667">
    <property type="component" value="Chromosome D13"/>
</dbReference>
<evidence type="ECO:0000313" key="2">
    <source>
        <dbReference type="EMBL" id="TYH34617.1"/>
    </source>
</evidence>
<accession>A0A5D2HWQ2</accession>
<keyword evidence="1" id="KW-0732">Signal</keyword>
<name>A0A5D2HWQ2_GOSTO</name>
<dbReference type="EMBL" id="CM017635">
    <property type="protein sequence ID" value="TYH34617.1"/>
    <property type="molecule type" value="Genomic_DNA"/>
</dbReference>
<protein>
    <submittedName>
        <fullName evidence="2">Uncharacterized protein</fullName>
    </submittedName>
</protein>
<feature type="signal peptide" evidence="1">
    <location>
        <begin position="1"/>
        <end position="20"/>
    </location>
</feature>
<evidence type="ECO:0000313" key="3">
    <source>
        <dbReference type="Proteomes" id="UP000322667"/>
    </source>
</evidence>
<reference evidence="2 3" key="1">
    <citation type="submission" date="2019-07" db="EMBL/GenBank/DDBJ databases">
        <title>WGS assembly of Gossypium tomentosum.</title>
        <authorList>
            <person name="Chen Z.J."/>
            <person name="Sreedasyam A."/>
            <person name="Ando A."/>
            <person name="Song Q."/>
            <person name="De L."/>
            <person name="Hulse-Kemp A."/>
            <person name="Ding M."/>
            <person name="Ye W."/>
            <person name="Kirkbride R."/>
            <person name="Jenkins J."/>
            <person name="Plott C."/>
            <person name="Lovell J."/>
            <person name="Lin Y.-M."/>
            <person name="Vaughn R."/>
            <person name="Liu B."/>
            <person name="Li W."/>
            <person name="Simpson S."/>
            <person name="Scheffler B."/>
            <person name="Saski C."/>
            <person name="Grover C."/>
            <person name="Hu G."/>
            <person name="Conover J."/>
            <person name="Carlson J."/>
            <person name="Shu S."/>
            <person name="Boston L."/>
            <person name="Williams M."/>
            <person name="Peterson D."/>
            <person name="Mcgee K."/>
            <person name="Jones D."/>
            <person name="Wendel J."/>
            <person name="Stelly D."/>
            <person name="Grimwood J."/>
            <person name="Schmutz J."/>
        </authorList>
    </citation>
    <scope>NUCLEOTIDE SEQUENCE [LARGE SCALE GENOMIC DNA]</scope>
    <source>
        <strain evidence="2">7179.01</strain>
    </source>
</reference>
<organism evidence="2 3">
    <name type="scientific">Gossypium tomentosum</name>
    <name type="common">Hawaiian cotton</name>
    <name type="synonym">Gossypium sandvicense</name>
    <dbReference type="NCBI Taxonomy" id="34277"/>
    <lineage>
        <taxon>Eukaryota</taxon>
        <taxon>Viridiplantae</taxon>
        <taxon>Streptophyta</taxon>
        <taxon>Embryophyta</taxon>
        <taxon>Tracheophyta</taxon>
        <taxon>Spermatophyta</taxon>
        <taxon>Magnoliopsida</taxon>
        <taxon>eudicotyledons</taxon>
        <taxon>Gunneridae</taxon>
        <taxon>Pentapetalae</taxon>
        <taxon>rosids</taxon>
        <taxon>malvids</taxon>
        <taxon>Malvales</taxon>
        <taxon>Malvaceae</taxon>
        <taxon>Malvoideae</taxon>
        <taxon>Gossypium</taxon>
    </lineage>
</organism>
<sequence length="88" mass="10160">MGQLNQACVFFLQFQTFILCSVRFSRPKSTTQSTICVHHYHVIILVKPRPISSSKSPFPFCFSWKVHYINLLSVENSFLSVFLCHCTS</sequence>
<evidence type="ECO:0000256" key="1">
    <source>
        <dbReference type="SAM" id="SignalP"/>
    </source>
</evidence>
<proteinExistence type="predicted"/>
<gene>
    <name evidence="2" type="ORF">ES332_D13G138000v1</name>
</gene>
<keyword evidence="3" id="KW-1185">Reference proteome</keyword>